<reference evidence="2 3" key="2">
    <citation type="submission" date="2019-01" db="EMBL/GenBank/DDBJ databases">
        <title>The decoding of complex shrimp genome reveals the adaptation for benthos swimmer, frequently molting mechanism and breeding impact on genome.</title>
        <authorList>
            <person name="Sun Y."/>
            <person name="Gao Y."/>
            <person name="Yu Y."/>
        </authorList>
    </citation>
    <scope>NUCLEOTIDE SEQUENCE [LARGE SCALE GENOMIC DNA]</scope>
    <source>
        <tissue evidence="2">Muscle</tissue>
    </source>
</reference>
<feature type="compositionally biased region" description="Polar residues" evidence="1">
    <location>
        <begin position="120"/>
        <end position="131"/>
    </location>
</feature>
<dbReference type="Proteomes" id="UP000283509">
    <property type="component" value="Unassembled WGS sequence"/>
</dbReference>
<feature type="compositionally biased region" description="Polar residues" evidence="1">
    <location>
        <begin position="14"/>
        <end position="24"/>
    </location>
</feature>
<feature type="region of interest" description="Disordered" evidence="1">
    <location>
        <begin position="1"/>
        <end position="24"/>
    </location>
</feature>
<keyword evidence="3" id="KW-1185">Reference proteome</keyword>
<feature type="region of interest" description="Disordered" evidence="1">
    <location>
        <begin position="111"/>
        <end position="131"/>
    </location>
</feature>
<dbReference type="AlphaFoldDB" id="A0A423U800"/>
<evidence type="ECO:0000313" key="3">
    <source>
        <dbReference type="Proteomes" id="UP000283509"/>
    </source>
</evidence>
<proteinExistence type="predicted"/>
<organism evidence="2 3">
    <name type="scientific">Penaeus vannamei</name>
    <name type="common">Whiteleg shrimp</name>
    <name type="synonym">Litopenaeus vannamei</name>
    <dbReference type="NCBI Taxonomy" id="6689"/>
    <lineage>
        <taxon>Eukaryota</taxon>
        <taxon>Metazoa</taxon>
        <taxon>Ecdysozoa</taxon>
        <taxon>Arthropoda</taxon>
        <taxon>Crustacea</taxon>
        <taxon>Multicrustacea</taxon>
        <taxon>Malacostraca</taxon>
        <taxon>Eumalacostraca</taxon>
        <taxon>Eucarida</taxon>
        <taxon>Decapoda</taxon>
        <taxon>Dendrobranchiata</taxon>
        <taxon>Penaeoidea</taxon>
        <taxon>Penaeidae</taxon>
        <taxon>Penaeus</taxon>
    </lineage>
</organism>
<protein>
    <submittedName>
        <fullName evidence="2">Uncharacterized protein</fullName>
    </submittedName>
</protein>
<dbReference type="OrthoDB" id="361039at2759"/>
<name>A0A423U800_PENVA</name>
<dbReference type="EMBL" id="QCYY01000495">
    <property type="protein sequence ID" value="ROT84806.1"/>
    <property type="molecule type" value="Genomic_DNA"/>
</dbReference>
<comment type="caution">
    <text evidence="2">The sequence shown here is derived from an EMBL/GenBank/DDBJ whole genome shotgun (WGS) entry which is preliminary data.</text>
</comment>
<accession>A0A423U800</accession>
<reference evidence="2 3" key="1">
    <citation type="submission" date="2018-04" db="EMBL/GenBank/DDBJ databases">
        <authorList>
            <person name="Zhang X."/>
            <person name="Yuan J."/>
            <person name="Li F."/>
            <person name="Xiang J."/>
        </authorList>
    </citation>
    <scope>NUCLEOTIDE SEQUENCE [LARGE SCALE GENOMIC DNA]</scope>
    <source>
        <tissue evidence="2">Muscle</tissue>
    </source>
</reference>
<sequence length="131" mass="13436">MSSVGPRTVVVNKPPTSGIGQQQPGQKVIIMTSRPPTPSQSATTETMGGVVKTAVVNAGGTGLTTVTVNPSSLPAGSLSQNALTTSALTSQSSTQQTTKYVVVTGPNQGTIKTEIKQESDLNQPQQPMDLT</sequence>
<gene>
    <name evidence="2" type="ORF">C7M84_022003</name>
</gene>
<evidence type="ECO:0000256" key="1">
    <source>
        <dbReference type="SAM" id="MobiDB-lite"/>
    </source>
</evidence>
<evidence type="ECO:0000313" key="2">
    <source>
        <dbReference type="EMBL" id="ROT84806.1"/>
    </source>
</evidence>